<dbReference type="eggNOG" id="COG3209">
    <property type="taxonomic scope" value="Bacteria"/>
</dbReference>
<dbReference type="STRING" id="318161.Sden_2443"/>
<dbReference type="Pfam" id="PF05593">
    <property type="entry name" value="RHS_repeat"/>
    <property type="match status" value="2"/>
</dbReference>
<dbReference type="PRINTS" id="PR00394">
    <property type="entry name" value="RHSPROTEIN"/>
</dbReference>
<dbReference type="InterPro" id="IPR006530">
    <property type="entry name" value="YD"/>
</dbReference>
<dbReference type="KEGG" id="sdn:Sden_2443"/>
<protein>
    <submittedName>
        <fullName evidence="5">YD repeat</fullName>
    </submittedName>
</protein>
<dbReference type="InterPro" id="IPR001826">
    <property type="entry name" value="RHS"/>
</dbReference>
<evidence type="ECO:0000256" key="1">
    <source>
        <dbReference type="ARBA" id="ARBA00022737"/>
    </source>
</evidence>
<dbReference type="EMBL" id="CP000302">
    <property type="protein sequence ID" value="ABE55723.1"/>
    <property type="molecule type" value="Genomic_DNA"/>
</dbReference>
<keyword evidence="1" id="KW-0677">Repeat</keyword>
<dbReference type="NCBIfam" id="TIGR01643">
    <property type="entry name" value="YD_repeat_2x"/>
    <property type="match status" value="6"/>
</dbReference>
<proteinExistence type="predicted"/>
<reference evidence="5 6" key="1">
    <citation type="submission" date="2006-03" db="EMBL/GenBank/DDBJ databases">
        <title>Complete sequence of Shewanella denitrificans OS217.</title>
        <authorList>
            <consortium name="US DOE Joint Genome Institute"/>
            <person name="Copeland A."/>
            <person name="Lucas S."/>
            <person name="Lapidus A."/>
            <person name="Barry K."/>
            <person name="Detter J.C."/>
            <person name="Glavina del Rio T."/>
            <person name="Hammon N."/>
            <person name="Israni S."/>
            <person name="Dalin E."/>
            <person name="Tice H."/>
            <person name="Pitluck S."/>
            <person name="Brettin T."/>
            <person name="Bruce D."/>
            <person name="Han C."/>
            <person name="Tapia R."/>
            <person name="Gilna P."/>
            <person name="Kiss H."/>
            <person name="Schmutz J."/>
            <person name="Larimer F."/>
            <person name="Land M."/>
            <person name="Hauser L."/>
            <person name="Kyrpides N."/>
            <person name="Lykidis A."/>
            <person name="Richardson P."/>
        </authorList>
    </citation>
    <scope>NUCLEOTIDE SEQUENCE [LARGE SCALE GENOMIC DNA]</scope>
    <source>
        <strain evidence="6">OS217 / ATCC BAA-1090 / DSM 15013</strain>
    </source>
</reference>
<evidence type="ECO:0000259" key="4">
    <source>
        <dbReference type="Pfam" id="PF25023"/>
    </source>
</evidence>
<dbReference type="InterPro" id="IPR056823">
    <property type="entry name" value="TEN-like_YD-shell"/>
</dbReference>
<dbReference type="Proteomes" id="UP000001982">
    <property type="component" value="Chromosome"/>
</dbReference>
<gene>
    <name evidence="5" type="ordered locus">Sden_2443</name>
</gene>
<keyword evidence="2" id="KW-0732">Signal</keyword>
<dbReference type="InterPro" id="IPR022385">
    <property type="entry name" value="Rhs_assc_core"/>
</dbReference>
<evidence type="ECO:0000313" key="6">
    <source>
        <dbReference type="Proteomes" id="UP000001982"/>
    </source>
</evidence>
<organism evidence="5 6">
    <name type="scientific">Shewanella denitrificans (strain OS217 / ATCC BAA-1090 / DSM 15013)</name>
    <dbReference type="NCBI Taxonomy" id="318161"/>
    <lineage>
        <taxon>Bacteria</taxon>
        <taxon>Pseudomonadati</taxon>
        <taxon>Pseudomonadota</taxon>
        <taxon>Gammaproteobacteria</taxon>
        <taxon>Alteromonadales</taxon>
        <taxon>Shewanellaceae</taxon>
        <taxon>Shewanella</taxon>
    </lineage>
</organism>
<dbReference type="HOGENOM" id="CLU_003684_2_1_6"/>
<dbReference type="InterPro" id="IPR050708">
    <property type="entry name" value="T6SS_VgrG/RHS"/>
</dbReference>
<keyword evidence="6" id="KW-1185">Reference proteome</keyword>
<sequence>MKANKSLISCVILSLLSSMVLAQTVQYTYNDLGLVQTIDGPRIDVSDVTRFDYNSNGQLSRITNALGHKVEYQNYDAFGYPQKIINANGGQVTLTYDRLGNILTNTVHTRLGANKTTYTYIVGTSLVQSIKNSANFTLTYSYNNANQLTSINGSNRERIEFELDAAGNILSSKIKNTATNTLMYEHTRQYDELSRIIKDVGAANQTTQIAYDAEGNPLSLTDAKLNPTEQTFDALNRVKQLKDAKLGQTQYSYNGKDQITSVTDARGNTTSYEYDGLGQLLKTTSPDTGITQFVYDEAGNLTQKTDNKGNIVTYTFDALNRLLSAEFAAAPELNVNYSYDSTDDDNHGLGLLTLMTDSSGTTAYRYNQQGQVISETRNILGADYITSYQYDVNSALKQMIYPSGRSLSYQYDNQQRLIAITTQSAISSQAQPLINNLSYKPFGPIASLRYGNNLTNTYNYDLDYQLIDINSGIQQLSYAYDANGNIETINNTLFSRQSQQFNYDELNRLTQASGDYGSLNYAYDAVHNRTAKHALQVGQAPAEVSIDSYTYAADSNQLQQVSKSAPGITTQRDFSYDANGQIITDIDDTRALTLNYNAQNRLDTLTNNALPVAQYSYNALGQRVQKNVNGKVTHFHYDLNGQLIAETLADGTLLREYFFAGRQQIATAITNDNQGSTTTYVYYVHTDHLGTPTALTDSTGTVQWQAHYTPFGQTIVDIDKIKQAIRFPGQYYDEESGLHYNYFRDYDPELGRYIQSDPIGLAGGINTYGYAYQNPVMNTDPTGLWVPQAIGALVNMGYEGYTQYQSGNFNMGRLFVAGATGALGGFGSSAIKAIGFGSLAGATNSAYQEIDSVNMGCKDDIDSSKILRSAYLGGIGGGIGYGIGHVGKNIYKAPNTAIFDPAIKVSVNYGTYGSAAGAALGGIIGNQ</sequence>
<dbReference type="InterPro" id="IPR031325">
    <property type="entry name" value="RHS_repeat"/>
</dbReference>
<feature type="domain" description="RHS protein conserved region" evidence="3">
    <location>
        <begin position="681"/>
        <end position="716"/>
    </location>
</feature>
<dbReference type="Pfam" id="PF03527">
    <property type="entry name" value="RHS"/>
    <property type="match status" value="1"/>
</dbReference>
<dbReference type="Gene3D" id="2.180.10.10">
    <property type="entry name" value="RHS repeat-associated core"/>
    <property type="match status" value="2"/>
</dbReference>
<accession>Q12LF3</accession>
<dbReference type="AlphaFoldDB" id="Q12LF3"/>
<dbReference type="PANTHER" id="PTHR32305:SF15">
    <property type="entry name" value="PROTEIN RHSA-RELATED"/>
    <property type="match status" value="1"/>
</dbReference>
<name>Q12LF3_SHEDO</name>
<dbReference type="NCBIfam" id="TIGR03696">
    <property type="entry name" value="Rhs_assc_core"/>
    <property type="match status" value="1"/>
</dbReference>
<evidence type="ECO:0000313" key="5">
    <source>
        <dbReference type="EMBL" id="ABE55723.1"/>
    </source>
</evidence>
<evidence type="ECO:0000256" key="2">
    <source>
        <dbReference type="SAM" id="SignalP"/>
    </source>
</evidence>
<feature type="chain" id="PRO_5004181470" evidence="2">
    <location>
        <begin position="23"/>
        <end position="927"/>
    </location>
</feature>
<dbReference type="PANTHER" id="PTHR32305">
    <property type="match status" value="1"/>
</dbReference>
<dbReference type="Pfam" id="PF25023">
    <property type="entry name" value="TEN_YD-shell"/>
    <property type="match status" value="1"/>
</dbReference>
<feature type="signal peptide" evidence="2">
    <location>
        <begin position="1"/>
        <end position="22"/>
    </location>
</feature>
<dbReference type="Gene3D" id="3.90.930.1">
    <property type="match status" value="1"/>
</dbReference>
<evidence type="ECO:0000259" key="3">
    <source>
        <dbReference type="Pfam" id="PF03527"/>
    </source>
</evidence>
<feature type="domain" description="Teneurin-like YD-shell" evidence="4">
    <location>
        <begin position="128"/>
        <end position="375"/>
    </location>
</feature>